<proteinExistence type="predicted"/>
<dbReference type="KEGG" id="vfm:VFMJ11_B0164"/>
<sequence length="87" mass="10375">MAFSKVIFNKAGHWHWFLSQDDTELSLHLKREDLEDTWYVAELFYPEEPSYDVTIHDNQIKKLLSKPNELVVFELSESLKNELISYN</sequence>
<dbReference type="HOGENOM" id="CLU_2751677_0_0_6"/>
<dbReference type="Proteomes" id="UP000001857">
    <property type="component" value="Plasmid pMJ100"/>
</dbReference>
<protein>
    <submittedName>
        <fullName evidence="1">Uncharacterized protein</fullName>
    </submittedName>
</protein>
<gene>
    <name evidence="1" type="ordered locus">VFMJ11_B0164</name>
</gene>
<reference evidence="1 2" key="2">
    <citation type="journal article" date="2009" name="Nature">
        <title>A single regulatory gene is sufficient to alter bacterial host range.</title>
        <authorList>
            <person name="Mandel M.J."/>
            <person name="Wollenberg M.S."/>
            <person name="Stabb E.V."/>
            <person name="Visick K.L."/>
            <person name="Ruby E.G."/>
        </authorList>
    </citation>
    <scope>NUCLEOTIDE SEQUENCE [LARGE SCALE GENOMIC DNA]</scope>
    <source>
        <strain evidence="1 2">MJ11</strain>
        <plasmid evidence="2">Plasmid pMJ100</plasmid>
    </source>
</reference>
<organism evidence="1 2">
    <name type="scientific">Aliivibrio fischeri (strain MJ11)</name>
    <name type="common">Vibrio fischeri</name>
    <dbReference type="NCBI Taxonomy" id="388396"/>
    <lineage>
        <taxon>Bacteria</taxon>
        <taxon>Pseudomonadati</taxon>
        <taxon>Pseudomonadota</taxon>
        <taxon>Gammaproteobacteria</taxon>
        <taxon>Vibrionales</taxon>
        <taxon>Vibrionaceae</taxon>
        <taxon>Aliivibrio</taxon>
    </lineage>
</organism>
<evidence type="ECO:0000313" key="1">
    <source>
        <dbReference type="EMBL" id="ACH64780.1"/>
    </source>
</evidence>
<reference evidence="2" key="1">
    <citation type="submission" date="2008-08" db="EMBL/GenBank/DDBJ databases">
        <title>Complete sequence of Vibrio fischeri strain MJ11.</title>
        <authorList>
            <person name="Mandel M.J."/>
            <person name="Stabb E.V."/>
            <person name="Ruby E.G."/>
            <person name="Ferriera S."/>
            <person name="Johnson J."/>
            <person name="Kravitz S."/>
            <person name="Beeson K."/>
            <person name="Sutton G."/>
            <person name="Rogers Y.-H."/>
            <person name="Friedman R."/>
            <person name="Frazier M."/>
            <person name="Venter J.C."/>
        </authorList>
    </citation>
    <scope>NUCLEOTIDE SEQUENCE [LARGE SCALE GENOMIC DNA]</scope>
    <source>
        <strain evidence="2">MJ11</strain>
        <plasmid evidence="2">Plasmid pMJ100</plasmid>
    </source>
</reference>
<dbReference type="AlphaFoldDB" id="B5EWA6"/>
<name>B5EWA6_ALIFM</name>
<geneLocation type="plasmid" evidence="1 2">
    <name>pMJ100</name>
</geneLocation>
<dbReference type="EMBL" id="CP001134">
    <property type="protein sequence ID" value="ACH64780.1"/>
    <property type="molecule type" value="Genomic_DNA"/>
</dbReference>
<dbReference type="RefSeq" id="WP_012534563.1">
    <property type="nucleotide sequence ID" value="NC_011185.1"/>
</dbReference>
<evidence type="ECO:0000313" key="2">
    <source>
        <dbReference type="Proteomes" id="UP000001857"/>
    </source>
</evidence>
<accession>B5EWA6</accession>
<keyword evidence="1" id="KW-0614">Plasmid</keyword>